<evidence type="ECO:0000256" key="2">
    <source>
        <dbReference type="ARBA" id="ARBA00022475"/>
    </source>
</evidence>
<evidence type="ECO:0000313" key="8">
    <source>
        <dbReference type="EMBL" id="HIR13520.1"/>
    </source>
</evidence>
<evidence type="ECO:0000256" key="1">
    <source>
        <dbReference type="ARBA" id="ARBA00004651"/>
    </source>
</evidence>
<keyword evidence="4 6" id="KW-1133">Transmembrane helix</keyword>
<dbReference type="AlphaFoldDB" id="A0A9D1ABD6"/>
<feature type="transmembrane region" description="Helical" evidence="6">
    <location>
        <begin position="108"/>
        <end position="131"/>
    </location>
</feature>
<feature type="transmembrane region" description="Helical" evidence="6">
    <location>
        <begin position="206"/>
        <end position="226"/>
    </location>
</feature>
<comment type="similarity">
    <text evidence="6">Belongs to the ABC-4 integral membrane protein family.</text>
</comment>
<dbReference type="InterPro" id="IPR027022">
    <property type="entry name" value="ABC_permease_BceB-typ"/>
</dbReference>
<name>A0A9D1ABD6_9FIRM</name>
<keyword evidence="3 6" id="KW-0812">Transmembrane</keyword>
<evidence type="ECO:0000256" key="3">
    <source>
        <dbReference type="ARBA" id="ARBA00022692"/>
    </source>
</evidence>
<feature type="transmembrane region" description="Helical" evidence="6">
    <location>
        <begin position="58"/>
        <end position="80"/>
    </location>
</feature>
<gene>
    <name evidence="8" type="ORF">IAB31_06315</name>
</gene>
<sequence>MTLCKLIFRNVKKNLQDYLIYFLTLMLSVSIFYAFNSIENQPALQNLRSTKQLLADQTGIYISILSVMIAVVLAFLILYANRFLQKRRKKELGIYLLLGMKKRKVSGIFAGETLCVGGISLVCGLGLGVILSQGLSLLALRLFAVDIEEFQMVFSTDALRKTVCCFALIFLLASLFNVKAVSREKLADLLNAGRRNDVSILKGKRVHIFFCLTAIACMALSGILIQRYGIIPSRRHPWIQAALALWLVGTVLFFFSVSSAVLKVLQSCSRIYLKKLNAFLCRQLGSRIRTDFLVLAAVSILLTVAVCGVSVGVSAAVTMNEASRAALPFDLNVLADVEISGDTDISVYLSSRGVQMEAYAERMEQISLYEGDLTYADLFEGQKVSLWPIDQEIPKIKVYIVSLSDFNRSLAMQGKEPVSLSEGEFLLNCNYKGTMEYIRAFLQTHETITLNGRALRSAASEPLNETYWMTSVGNNDRGTVIVPDSVIETGSFTKSDNVLLVKYRPDTDSEEVLQKMIPIGLEWETEGYRYTEKNMLNDLYYGAGALMVFLCCYIGLVFLLVCAVLLSLKQLTETADNVYRYGLLKKLGAPESWVNAALTKQIAVFFLAPLVPAVLFSGFAMGKITAVIEEFMNMHIASHTGFTVFLLLLVYGGYFLAACLSCRRMIRKPAGF</sequence>
<feature type="transmembrane region" description="Helical" evidence="6">
    <location>
        <begin position="238"/>
        <end position="265"/>
    </location>
</feature>
<feature type="domain" description="ABC3 transporter permease C-terminal" evidence="7">
    <location>
        <begin position="64"/>
        <end position="176"/>
    </location>
</feature>
<dbReference type="Proteomes" id="UP000886757">
    <property type="component" value="Unassembled WGS sequence"/>
</dbReference>
<comment type="caution">
    <text evidence="8">The sequence shown here is derived from an EMBL/GenBank/DDBJ whole genome shotgun (WGS) entry which is preliminary data.</text>
</comment>
<feature type="transmembrane region" description="Helical" evidence="6">
    <location>
        <begin position="539"/>
        <end position="566"/>
    </location>
</feature>
<dbReference type="PIRSF" id="PIRSF018968">
    <property type="entry name" value="ABC_permease_BceB"/>
    <property type="match status" value="1"/>
</dbReference>
<organism evidence="8 9">
    <name type="scientific">Candidatus Choladousia intestinavium</name>
    <dbReference type="NCBI Taxonomy" id="2840727"/>
    <lineage>
        <taxon>Bacteria</taxon>
        <taxon>Bacillati</taxon>
        <taxon>Bacillota</taxon>
        <taxon>Clostridia</taxon>
        <taxon>Lachnospirales</taxon>
        <taxon>Lachnospiraceae</taxon>
        <taxon>Lachnospiraceae incertae sedis</taxon>
        <taxon>Candidatus Choladousia</taxon>
    </lineage>
</organism>
<comment type="subcellular location">
    <subcellularLocation>
        <location evidence="1 6">Cell membrane</location>
        <topology evidence="1 6">Multi-pass membrane protein</topology>
    </subcellularLocation>
</comment>
<dbReference type="PANTHER" id="PTHR46795">
    <property type="entry name" value="ABC TRANSPORTER PERMEASE-RELATED-RELATED"/>
    <property type="match status" value="1"/>
</dbReference>
<dbReference type="EMBL" id="DVGK01000071">
    <property type="protein sequence ID" value="HIR13520.1"/>
    <property type="molecule type" value="Genomic_DNA"/>
</dbReference>
<dbReference type="GO" id="GO:0055085">
    <property type="term" value="P:transmembrane transport"/>
    <property type="evidence" value="ECO:0007669"/>
    <property type="project" value="UniProtKB-UniRule"/>
</dbReference>
<keyword evidence="5 6" id="KW-0472">Membrane</keyword>
<dbReference type="Pfam" id="PF02687">
    <property type="entry name" value="FtsX"/>
    <property type="match status" value="1"/>
</dbReference>
<evidence type="ECO:0000256" key="6">
    <source>
        <dbReference type="PIRNR" id="PIRNR018968"/>
    </source>
</evidence>
<evidence type="ECO:0000259" key="7">
    <source>
        <dbReference type="Pfam" id="PF02687"/>
    </source>
</evidence>
<reference evidence="8" key="1">
    <citation type="submission" date="2020-10" db="EMBL/GenBank/DDBJ databases">
        <authorList>
            <person name="Gilroy R."/>
        </authorList>
    </citation>
    <scope>NUCLEOTIDE SEQUENCE</scope>
    <source>
        <strain evidence="8">ChiSjej4B22-8148</strain>
    </source>
</reference>
<accession>A0A9D1ABD6</accession>
<feature type="transmembrane region" description="Helical" evidence="6">
    <location>
        <begin position="18"/>
        <end position="38"/>
    </location>
</feature>
<keyword evidence="2 6" id="KW-1003">Cell membrane</keyword>
<feature type="transmembrane region" description="Helical" evidence="6">
    <location>
        <begin position="292"/>
        <end position="317"/>
    </location>
</feature>
<reference evidence="8" key="2">
    <citation type="journal article" date="2021" name="PeerJ">
        <title>Extensive microbial diversity within the chicken gut microbiome revealed by metagenomics and culture.</title>
        <authorList>
            <person name="Gilroy R."/>
            <person name="Ravi A."/>
            <person name="Getino M."/>
            <person name="Pursley I."/>
            <person name="Horton D.L."/>
            <person name="Alikhan N.F."/>
            <person name="Baker D."/>
            <person name="Gharbi K."/>
            <person name="Hall N."/>
            <person name="Watson M."/>
            <person name="Adriaenssens E.M."/>
            <person name="Foster-Nyarko E."/>
            <person name="Jarju S."/>
            <person name="Secka A."/>
            <person name="Antonio M."/>
            <person name="Oren A."/>
            <person name="Chaudhuri R.R."/>
            <person name="La Ragione R."/>
            <person name="Hildebrand F."/>
            <person name="Pallen M.J."/>
        </authorList>
    </citation>
    <scope>NUCLEOTIDE SEQUENCE</scope>
    <source>
        <strain evidence="8">ChiSjej4B22-8148</strain>
    </source>
</reference>
<keyword evidence="6" id="KW-0813">Transport</keyword>
<feature type="transmembrane region" description="Helical" evidence="6">
    <location>
        <begin position="602"/>
        <end position="622"/>
    </location>
</feature>
<dbReference type="InterPro" id="IPR052536">
    <property type="entry name" value="ABC-4_Integral_Memb_Prot"/>
</dbReference>
<dbReference type="InterPro" id="IPR003838">
    <property type="entry name" value="ABC3_permease_C"/>
</dbReference>
<proteinExistence type="inferred from homology"/>
<protein>
    <submittedName>
        <fullName evidence="8">ABC transporter permease</fullName>
    </submittedName>
</protein>
<evidence type="ECO:0000313" key="9">
    <source>
        <dbReference type="Proteomes" id="UP000886757"/>
    </source>
</evidence>
<evidence type="ECO:0000256" key="5">
    <source>
        <dbReference type="ARBA" id="ARBA00023136"/>
    </source>
</evidence>
<feature type="transmembrane region" description="Helical" evidence="6">
    <location>
        <begin position="642"/>
        <end position="662"/>
    </location>
</feature>
<feature type="transmembrane region" description="Helical" evidence="6">
    <location>
        <begin position="158"/>
        <end position="178"/>
    </location>
</feature>
<dbReference type="PANTHER" id="PTHR46795:SF3">
    <property type="entry name" value="ABC TRANSPORTER PERMEASE"/>
    <property type="match status" value="1"/>
</dbReference>
<evidence type="ECO:0000256" key="4">
    <source>
        <dbReference type="ARBA" id="ARBA00022989"/>
    </source>
</evidence>
<dbReference type="GO" id="GO:0005886">
    <property type="term" value="C:plasma membrane"/>
    <property type="evidence" value="ECO:0007669"/>
    <property type="project" value="UniProtKB-SubCell"/>
</dbReference>